<accession>E6S8N1</accession>
<feature type="region of interest" description="Disordered" evidence="1">
    <location>
        <begin position="1"/>
        <end position="25"/>
    </location>
</feature>
<evidence type="ECO:0000256" key="1">
    <source>
        <dbReference type="SAM" id="MobiDB-lite"/>
    </source>
</evidence>
<dbReference type="InterPro" id="IPR046080">
    <property type="entry name" value="DUF6098"/>
</dbReference>
<organism evidence="2 3">
    <name type="scientific">Intrasporangium calvum (strain ATCC 23552 / DSM 43043 / JCM 3097 / NBRC 12989 / NCIMB 10167 / NRRL B-3866 / 7 KIP)</name>
    <dbReference type="NCBI Taxonomy" id="710696"/>
    <lineage>
        <taxon>Bacteria</taxon>
        <taxon>Bacillati</taxon>
        <taxon>Actinomycetota</taxon>
        <taxon>Actinomycetes</taxon>
        <taxon>Micrococcales</taxon>
        <taxon>Intrasporangiaceae</taxon>
        <taxon>Intrasporangium</taxon>
    </lineage>
</organism>
<dbReference type="EMBL" id="CP002343">
    <property type="protein sequence ID" value="ADU47000.1"/>
    <property type="molecule type" value="Genomic_DNA"/>
</dbReference>
<keyword evidence="3" id="KW-1185">Reference proteome</keyword>
<gene>
    <name evidence="2" type="ordered locus">Intca_0452</name>
</gene>
<dbReference type="AlphaFoldDB" id="E6S8N1"/>
<sequence>MRAGEGRQRHSSFSGRRQRAAAPAGYKENVDTIATFDEVVELARLRAPLYVRHSAGPGPDAEHPALDIEAEVALPGLPASGLTPEPWWTRPDEDWVARRLCSCLDHVEQRGPDSDERLWLLTGVVVGSGPSHEPLIGAVEALGWVGPEALETAAEVYRTRFHGSGLSEPKPA</sequence>
<reference evidence="2 3" key="1">
    <citation type="journal article" date="2010" name="Stand. Genomic Sci.">
        <title>Complete genome sequence of Intrasporangium calvum type strain (7 KIP).</title>
        <authorList>
            <person name="Del Rio T.G."/>
            <person name="Chertkov O."/>
            <person name="Yasawong M."/>
            <person name="Lucas S."/>
            <person name="Deshpande S."/>
            <person name="Cheng J.F."/>
            <person name="Detter C."/>
            <person name="Tapia R."/>
            <person name="Han C."/>
            <person name="Goodwin L."/>
            <person name="Pitluck S."/>
            <person name="Liolios K."/>
            <person name="Ivanova N."/>
            <person name="Mavromatis K."/>
            <person name="Pati A."/>
            <person name="Chen A."/>
            <person name="Palaniappan K."/>
            <person name="Land M."/>
            <person name="Hauser L."/>
            <person name="Chang Y.J."/>
            <person name="Jeffries C.D."/>
            <person name="Rohde M."/>
            <person name="Pukall R."/>
            <person name="Sikorski J."/>
            <person name="Goker M."/>
            <person name="Woyke T."/>
            <person name="Bristow J."/>
            <person name="Eisen J.A."/>
            <person name="Markowitz V."/>
            <person name="Hugenholtz P."/>
            <person name="Kyrpides N.C."/>
            <person name="Klenk H.P."/>
            <person name="Lapidus A."/>
        </authorList>
    </citation>
    <scope>NUCLEOTIDE SEQUENCE [LARGE SCALE GENOMIC DNA]</scope>
    <source>
        <strain evidence="3">ATCC 23552 / DSM 43043 / JCM 3097 / NBRC 12989 / 7 KIP</strain>
    </source>
</reference>
<dbReference type="Pfam" id="PF19593">
    <property type="entry name" value="DUF6098"/>
    <property type="match status" value="1"/>
</dbReference>
<evidence type="ECO:0000313" key="3">
    <source>
        <dbReference type="Proteomes" id="UP000008914"/>
    </source>
</evidence>
<dbReference type="Proteomes" id="UP000008914">
    <property type="component" value="Chromosome"/>
</dbReference>
<protein>
    <submittedName>
        <fullName evidence="2">Uncharacterized protein</fullName>
    </submittedName>
</protein>
<proteinExistence type="predicted"/>
<name>E6S8N1_INTC7</name>
<dbReference type="eggNOG" id="ENOG5032XAF">
    <property type="taxonomic scope" value="Bacteria"/>
</dbReference>
<evidence type="ECO:0000313" key="2">
    <source>
        <dbReference type="EMBL" id="ADU47000.1"/>
    </source>
</evidence>
<dbReference type="KEGG" id="ica:Intca_0452"/>
<dbReference type="HOGENOM" id="CLU_116748_1_0_11"/>
<dbReference type="STRING" id="710696.Intca_0452"/>